<evidence type="ECO:0000313" key="2">
    <source>
        <dbReference type="EMBL" id="VEP11774.1"/>
    </source>
</evidence>
<evidence type="ECO:0000256" key="1">
    <source>
        <dbReference type="SAM" id="SignalP"/>
    </source>
</evidence>
<gene>
    <name evidence="2" type="ORF">H1P_1190015</name>
</gene>
<keyword evidence="3" id="KW-1185">Reference proteome</keyword>
<name>A0A563VK10_9CYAN</name>
<sequence length="235" mass="24608">MTAWKITTVISSGFLLTLSVARTNAAVLIAPSNLDSLELGPAIIGPLGPEVPGTFVTNDAEEIGNLRSSVFCPLGTEQADCPSDSIETFTYRHIVTPNTDDLASFTAGFPVNGFTGVAGYSFGESGAAGGSGNDTDFNIVFNDDSDETLSWNLNAESDLFFDSDETITFFWQSTVPPAGPIGSYSINNAVTGTAIGPAPATDASPTSVPEPSNWGFLALSMIFLARLKPNSRFSS</sequence>
<evidence type="ECO:0000313" key="3">
    <source>
        <dbReference type="Proteomes" id="UP000320055"/>
    </source>
</evidence>
<organism evidence="2 3">
    <name type="scientific">Hyella patelloides LEGE 07179</name>
    <dbReference type="NCBI Taxonomy" id="945734"/>
    <lineage>
        <taxon>Bacteria</taxon>
        <taxon>Bacillati</taxon>
        <taxon>Cyanobacteriota</taxon>
        <taxon>Cyanophyceae</taxon>
        <taxon>Pleurocapsales</taxon>
        <taxon>Hyellaceae</taxon>
        <taxon>Hyella</taxon>
    </lineage>
</organism>
<dbReference type="Proteomes" id="UP000320055">
    <property type="component" value="Unassembled WGS sequence"/>
</dbReference>
<feature type="chain" id="PRO_5022010148" evidence="1">
    <location>
        <begin position="26"/>
        <end position="235"/>
    </location>
</feature>
<dbReference type="RefSeq" id="WP_144869505.1">
    <property type="nucleotide sequence ID" value="NZ_LR213872.1"/>
</dbReference>
<dbReference type="EMBL" id="CAACVJ010000023">
    <property type="protein sequence ID" value="VEP11774.1"/>
    <property type="molecule type" value="Genomic_DNA"/>
</dbReference>
<keyword evidence="1" id="KW-0732">Signal</keyword>
<dbReference type="OrthoDB" id="7063485at2"/>
<accession>A0A563VK10</accession>
<proteinExistence type="predicted"/>
<feature type="signal peptide" evidence="1">
    <location>
        <begin position="1"/>
        <end position="25"/>
    </location>
</feature>
<reference evidence="2 3" key="1">
    <citation type="submission" date="2019-01" db="EMBL/GenBank/DDBJ databases">
        <authorList>
            <person name="Brito A."/>
        </authorList>
    </citation>
    <scope>NUCLEOTIDE SEQUENCE [LARGE SCALE GENOMIC DNA]</scope>
    <source>
        <strain evidence="2">1</strain>
    </source>
</reference>
<dbReference type="AlphaFoldDB" id="A0A563VK10"/>
<protein>
    <submittedName>
        <fullName evidence="2">Putative Exosortase, PEP-CTERM interaction domain protein</fullName>
    </submittedName>
</protein>